<dbReference type="InterPro" id="IPR003834">
    <property type="entry name" value="Cyt_c_assmbl_TM_dom"/>
</dbReference>
<feature type="compositionally biased region" description="Basic and acidic residues" evidence="6">
    <location>
        <begin position="222"/>
        <end position="234"/>
    </location>
</feature>
<proteinExistence type="predicted"/>
<feature type="region of interest" description="Disordered" evidence="6">
    <location>
        <begin position="212"/>
        <end position="238"/>
    </location>
</feature>
<feature type="transmembrane region" description="Helical" evidence="7">
    <location>
        <begin position="628"/>
        <end position="655"/>
    </location>
</feature>
<dbReference type="InterPro" id="IPR035671">
    <property type="entry name" value="DsbD_gamma"/>
</dbReference>
<comment type="caution">
    <text evidence="10">The sequence shown here is derived from an EMBL/GenBank/DDBJ whole genome shotgun (WGS) entry which is preliminary data.</text>
</comment>
<feature type="region of interest" description="Disordered" evidence="6">
    <location>
        <begin position="919"/>
        <end position="948"/>
    </location>
</feature>
<feature type="compositionally biased region" description="Low complexity" evidence="6">
    <location>
        <begin position="450"/>
        <end position="487"/>
    </location>
</feature>
<dbReference type="PANTHER" id="PTHR32234:SF3">
    <property type="entry name" value="SUPPRESSION OF COPPER SENSITIVITY PROTEIN"/>
    <property type="match status" value="1"/>
</dbReference>
<dbReference type="Pfam" id="PF11412">
    <property type="entry name" value="DsbD_N"/>
    <property type="match status" value="1"/>
</dbReference>
<accession>A0A5M6D7W9</accession>
<feature type="region of interest" description="Disordered" evidence="6">
    <location>
        <begin position="438"/>
        <end position="487"/>
    </location>
</feature>
<reference evidence="10 11" key="1">
    <citation type="submission" date="2019-08" db="EMBL/GenBank/DDBJ databases">
        <authorList>
            <person name="Dhanesh K."/>
            <person name="Kumar G."/>
            <person name="Sasikala C."/>
            <person name="Venkata Ramana C."/>
        </authorList>
    </citation>
    <scope>NUCLEOTIDE SEQUENCE [LARGE SCALE GENOMIC DNA]</scope>
    <source>
        <strain evidence="10 11">JC645</strain>
    </source>
</reference>
<dbReference type="EMBL" id="VWOX01000007">
    <property type="protein sequence ID" value="KAA5542746.1"/>
    <property type="molecule type" value="Genomic_DNA"/>
</dbReference>
<dbReference type="CDD" id="cd02953">
    <property type="entry name" value="DsbDgamma"/>
    <property type="match status" value="1"/>
</dbReference>
<dbReference type="AlphaFoldDB" id="A0A5M6D7W9"/>
<dbReference type="RefSeq" id="WP_150077163.1">
    <property type="nucleotide sequence ID" value="NZ_VWOX01000007.1"/>
</dbReference>
<evidence type="ECO:0000313" key="10">
    <source>
        <dbReference type="EMBL" id="KAA5542746.1"/>
    </source>
</evidence>
<dbReference type="GO" id="GO:0017004">
    <property type="term" value="P:cytochrome complex assembly"/>
    <property type="evidence" value="ECO:0007669"/>
    <property type="project" value="UniProtKB-KW"/>
</dbReference>
<dbReference type="GO" id="GO:0016020">
    <property type="term" value="C:membrane"/>
    <property type="evidence" value="ECO:0007669"/>
    <property type="project" value="UniProtKB-SubCell"/>
</dbReference>
<evidence type="ECO:0000256" key="4">
    <source>
        <dbReference type="ARBA" id="ARBA00022989"/>
    </source>
</evidence>
<dbReference type="Proteomes" id="UP000324479">
    <property type="component" value="Unassembled WGS sequence"/>
</dbReference>
<comment type="subcellular location">
    <subcellularLocation>
        <location evidence="1">Membrane</location>
        <topology evidence="1">Multi-pass membrane protein</topology>
    </subcellularLocation>
</comment>
<feature type="transmembrane region" description="Helical" evidence="7">
    <location>
        <begin position="510"/>
        <end position="534"/>
    </location>
</feature>
<evidence type="ECO:0000256" key="2">
    <source>
        <dbReference type="ARBA" id="ARBA00022692"/>
    </source>
</evidence>
<dbReference type="Gene3D" id="3.40.30.10">
    <property type="entry name" value="Glutaredoxin"/>
    <property type="match status" value="1"/>
</dbReference>
<feature type="transmembrane region" description="Helical" evidence="7">
    <location>
        <begin position="555"/>
        <end position="579"/>
    </location>
</feature>
<evidence type="ECO:0000313" key="11">
    <source>
        <dbReference type="Proteomes" id="UP000324479"/>
    </source>
</evidence>
<dbReference type="Pfam" id="PF13899">
    <property type="entry name" value="Thioredoxin_7"/>
    <property type="match status" value="1"/>
</dbReference>
<organism evidence="10 11">
    <name type="scientific">Roseiconus nitratireducens</name>
    <dbReference type="NCBI Taxonomy" id="2605748"/>
    <lineage>
        <taxon>Bacteria</taxon>
        <taxon>Pseudomonadati</taxon>
        <taxon>Planctomycetota</taxon>
        <taxon>Planctomycetia</taxon>
        <taxon>Pirellulales</taxon>
        <taxon>Pirellulaceae</taxon>
        <taxon>Roseiconus</taxon>
    </lineage>
</organism>
<dbReference type="SUPFAM" id="SSF52833">
    <property type="entry name" value="Thioredoxin-like"/>
    <property type="match status" value="1"/>
</dbReference>
<keyword evidence="5 7" id="KW-0472">Membrane</keyword>
<dbReference type="InterPro" id="IPR036249">
    <property type="entry name" value="Thioredoxin-like_sf"/>
</dbReference>
<dbReference type="GO" id="GO:0015035">
    <property type="term" value="F:protein-disulfide reductase activity"/>
    <property type="evidence" value="ECO:0007669"/>
    <property type="project" value="TreeGrafter"/>
</dbReference>
<keyword evidence="2 7" id="KW-0812">Transmembrane</keyword>
<gene>
    <name evidence="10" type="ORF">FYK55_14590</name>
</gene>
<feature type="transmembrane region" description="Helical" evidence="7">
    <location>
        <begin position="706"/>
        <end position="723"/>
    </location>
</feature>
<dbReference type="Pfam" id="PF02683">
    <property type="entry name" value="DsbD_TM"/>
    <property type="match status" value="1"/>
</dbReference>
<evidence type="ECO:0000256" key="1">
    <source>
        <dbReference type="ARBA" id="ARBA00004141"/>
    </source>
</evidence>
<keyword evidence="4 7" id="KW-1133">Transmembrane helix</keyword>
<evidence type="ECO:0000256" key="7">
    <source>
        <dbReference type="SAM" id="Phobius"/>
    </source>
</evidence>
<keyword evidence="11" id="KW-1185">Reference proteome</keyword>
<dbReference type="GO" id="GO:0045454">
    <property type="term" value="P:cell redox homeostasis"/>
    <property type="evidence" value="ECO:0007669"/>
    <property type="project" value="TreeGrafter"/>
</dbReference>
<feature type="transmembrane region" description="Helical" evidence="7">
    <location>
        <begin position="585"/>
        <end position="607"/>
    </location>
</feature>
<evidence type="ECO:0000256" key="6">
    <source>
        <dbReference type="SAM" id="MobiDB-lite"/>
    </source>
</evidence>
<name>A0A5M6D7W9_9BACT</name>
<protein>
    <submittedName>
        <fullName evidence="10">Disulfide bond formation protein DsbD</fullName>
    </submittedName>
</protein>
<feature type="domain" description="Cytochrome C biogenesis protein transmembrane" evidence="8">
    <location>
        <begin position="510"/>
        <end position="720"/>
    </location>
</feature>
<evidence type="ECO:0000256" key="5">
    <source>
        <dbReference type="ARBA" id="ARBA00023136"/>
    </source>
</evidence>
<feature type="compositionally biased region" description="Polar residues" evidence="6">
    <location>
        <begin position="930"/>
        <end position="948"/>
    </location>
</feature>
<evidence type="ECO:0000259" key="9">
    <source>
        <dbReference type="Pfam" id="PF11412"/>
    </source>
</evidence>
<keyword evidence="3" id="KW-0201">Cytochrome c-type biogenesis</keyword>
<evidence type="ECO:0000256" key="3">
    <source>
        <dbReference type="ARBA" id="ARBA00022748"/>
    </source>
</evidence>
<feature type="domain" description="Thiol:disulfide interchange protein DsbD N-terminal" evidence="9">
    <location>
        <begin position="90"/>
        <end position="206"/>
    </location>
</feature>
<feature type="transmembrane region" description="Helical" evidence="7">
    <location>
        <begin position="667"/>
        <end position="694"/>
    </location>
</feature>
<dbReference type="PANTHER" id="PTHR32234">
    <property type="entry name" value="THIOL:DISULFIDE INTERCHANGE PROTEIN DSBD"/>
    <property type="match status" value="1"/>
</dbReference>
<sequence>MKFHPTCMLGPTTVRAKSLSGTFAAVALVVGMLAGIAGPRPASAQDAFDQTDFGQADFGTDFGAGTDVFGDVNFGGLTDAAQEPITWQARYFAAGGTGQLEMTAQVGKSWHVYSTTQPPGGPLATQFSIVAPKSVSVDGPFQPAAPPEKSVSDLYPGVTIEEHTGKVRWTAPITLPSDFEGEIKVDVRALMCQTGGSCMPANETLTASFAGAPDAQASSDPAGDRSKESSEDSKSATSVVNNAAALLTQDGSKSTSFRDDGYEVVWTAGVSASIAPGGEGYLVFSAKPEKDYHVYQAVTDDSESSTNFIVTDKGGLRVGEPRTDQPIVSKSLFPSIPGVPDAPPVKYHVGPVTWTVPIQVPEGTAAGDYPLNGYVAYQACTDSSCLQPKAMKFTATVTVSDSTATTARPIELATAKYSTAVDLAAETDWVDELKPIAEPETSGEANPQAGDGTTETPSSSGTEDSAGEAPSTDAAAPDATEPDATGPAVDEALQVREADSTPGSRASLPLILLMAFGGGIILNLMPCVLPVVGLKIMSFVQQAGEDRKRIFMLNFAYVAGILAVFAGLTLLAVFASFGWGQQFTYFPVRLGLTVLIFALALSYLGVWELPTPGLASGETSHELQQREGFTGAFFTGAFATILATPCSGPLLGVVLGYTITLQPIETAAVMMTVGLGMSLPYIILGLFPSAVGFLPKPGNWMVTLKEFLAFLFLGTVAFFFNQFADADKLPVFVTLIGVWFGCWIIGKVPPWESVHKRLRGWTIGIASAAVIGWLAFSTLGEKPAPPTLGTPGVEYIVDNHLRWEKYDEARLEELQASGTTVMLDFTAAWCVNCMVNKKVALDTEATSKLLKELDGVAMLADWTDQNQQIESKLRELDSRSIPVLAIFPGQKPDSPIVLRDLVSQTSVLEALQEAGPSVAARKVASGSAGNGQRLTSARPSVSESTSEH</sequence>
<feature type="transmembrane region" description="Helical" evidence="7">
    <location>
        <begin position="729"/>
        <end position="746"/>
    </location>
</feature>
<feature type="transmembrane region" description="Helical" evidence="7">
    <location>
        <begin position="758"/>
        <end position="776"/>
    </location>
</feature>
<dbReference type="InterPro" id="IPR028250">
    <property type="entry name" value="DsbDN"/>
</dbReference>
<evidence type="ECO:0000259" key="8">
    <source>
        <dbReference type="Pfam" id="PF02683"/>
    </source>
</evidence>